<reference evidence="3" key="1">
    <citation type="submission" date="2020-11" db="EMBL/GenBank/DDBJ databases">
        <authorList>
            <consortium name="DOE Joint Genome Institute"/>
            <person name="Ahrendt S."/>
            <person name="Riley R."/>
            <person name="Andreopoulos W."/>
            <person name="Labutti K."/>
            <person name="Pangilinan J."/>
            <person name="Ruiz-Duenas F.J."/>
            <person name="Barrasa J.M."/>
            <person name="Sanchez-Garcia M."/>
            <person name="Camarero S."/>
            <person name="Miyauchi S."/>
            <person name="Serrano A."/>
            <person name="Linde D."/>
            <person name="Babiker R."/>
            <person name="Drula E."/>
            <person name="Ayuso-Fernandez I."/>
            <person name="Pacheco R."/>
            <person name="Padilla G."/>
            <person name="Ferreira P."/>
            <person name="Barriuso J."/>
            <person name="Kellner H."/>
            <person name="Castanera R."/>
            <person name="Alfaro M."/>
            <person name="Ramirez L."/>
            <person name="Pisabarro A.G."/>
            <person name="Kuo A."/>
            <person name="Tritt A."/>
            <person name="Lipzen A."/>
            <person name="He G."/>
            <person name="Yan M."/>
            <person name="Ng V."/>
            <person name="Cullen D."/>
            <person name="Martin F."/>
            <person name="Rosso M.-N."/>
            <person name="Henrissat B."/>
            <person name="Hibbett D."/>
            <person name="Martinez A.T."/>
            <person name="Grigoriev I.V."/>
        </authorList>
    </citation>
    <scope>NUCLEOTIDE SEQUENCE</scope>
    <source>
        <strain evidence="3">CBS 247.69</strain>
    </source>
</reference>
<feature type="compositionally biased region" description="Basic and acidic residues" evidence="1">
    <location>
        <begin position="1"/>
        <end position="13"/>
    </location>
</feature>
<feature type="compositionally biased region" description="Polar residues" evidence="1">
    <location>
        <begin position="17"/>
        <end position="42"/>
    </location>
</feature>
<gene>
    <name evidence="3" type="ORF">BDZ94DRAFT_1321537</name>
</gene>
<evidence type="ECO:0000313" key="3">
    <source>
        <dbReference type="EMBL" id="KAF9463762.1"/>
    </source>
</evidence>
<comment type="caution">
    <text evidence="3">The sequence shown here is derived from an EMBL/GenBank/DDBJ whole genome shotgun (WGS) entry which is preliminary data.</text>
</comment>
<feature type="compositionally biased region" description="Polar residues" evidence="1">
    <location>
        <begin position="101"/>
        <end position="118"/>
    </location>
</feature>
<dbReference type="EMBL" id="MU150259">
    <property type="protein sequence ID" value="KAF9463762.1"/>
    <property type="molecule type" value="Genomic_DNA"/>
</dbReference>
<dbReference type="SUPFAM" id="SSF52540">
    <property type="entry name" value="P-loop containing nucleoside triphosphate hydrolases"/>
    <property type="match status" value="1"/>
</dbReference>
<dbReference type="Pfam" id="PF01926">
    <property type="entry name" value="MMR_HSR1"/>
    <property type="match status" value="1"/>
</dbReference>
<evidence type="ECO:0000259" key="2">
    <source>
        <dbReference type="Pfam" id="PF01926"/>
    </source>
</evidence>
<feature type="region of interest" description="Disordered" evidence="1">
    <location>
        <begin position="383"/>
        <end position="465"/>
    </location>
</feature>
<proteinExistence type="predicted"/>
<organism evidence="3 4">
    <name type="scientific">Collybia nuda</name>
    <dbReference type="NCBI Taxonomy" id="64659"/>
    <lineage>
        <taxon>Eukaryota</taxon>
        <taxon>Fungi</taxon>
        <taxon>Dikarya</taxon>
        <taxon>Basidiomycota</taxon>
        <taxon>Agaricomycotina</taxon>
        <taxon>Agaricomycetes</taxon>
        <taxon>Agaricomycetidae</taxon>
        <taxon>Agaricales</taxon>
        <taxon>Tricholomatineae</taxon>
        <taxon>Clitocybaceae</taxon>
        <taxon>Collybia</taxon>
    </lineage>
</organism>
<accession>A0A9P6CFB4</accession>
<dbReference type="CDD" id="cd00882">
    <property type="entry name" value="Ras_like_GTPase"/>
    <property type="match status" value="1"/>
</dbReference>
<feature type="domain" description="G" evidence="2">
    <location>
        <begin position="145"/>
        <end position="207"/>
    </location>
</feature>
<dbReference type="GO" id="GO:0016787">
    <property type="term" value="F:hydrolase activity"/>
    <property type="evidence" value="ECO:0007669"/>
    <property type="project" value="UniProtKB-KW"/>
</dbReference>
<dbReference type="InterPro" id="IPR027417">
    <property type="entry name" value="P-loop_NTPase"/>
</dbReference>
<keyword evidence="4" id="KW-1185">Reference proteome</keyword>
<evidence type="ECO:0000256" key="1">
    <source>
        <dbReference type="SAM" id="MobiDB-lite"/>
    </source>
</evidence>
<feature type="compositionally biased region" description="Low complexity" evidence="1">
    <location>
        <begin position="89"/>
        <end position="100"/>
    </location>
</feature>
<evidence type="ECO:0000313" key="4">
    <source>
        <dbReference type="Proteomes" id="UP000807353"/>
    </source>
</evidence>
<sequence length="465" mass="51074">MAESRLEKTHQREPLAQYSTPVQGVSDSEEGSQATSQPQSLDQHSRDKIFFGTEKNRYVPQGANNPQHPLDYQNQINTDIPQSIMGIEGALSEGSGSGSEQQKFTDTVHSSPLSNNNAPLKASARTDVTCEFKDLSDLSDQDVHILVLGLTGSGKSTFVNLLSGSNHQTSGELASCTKEVEPGLAFIRKGRRVILLDTPGFNDDNEGDAGPLNRIIHFLERYPVNFHSVFYLLPIDAKKLDHSSIKAFKLFLSICGRYALKNAVIVTNMWPGSSNPAAQEMCESREKKYKDHYLFKPVLSHGVKLCRHLNNEETAGEILDIVLEKYPTLLPVQEAFRLRMDFDEPSPYVKQELDSILSGEGDPWPFRAAKRSGQSSTTLHLGVEGQKNEGGTQHPTKEFDDTPVGASGQRKTRNLLNGLIHRKTKGSSIGGTESGNHRSDSAGPRGATNRFGLNSREGSQAVFPT</sequence>
<dbReference type="InterPro" id="IPR006073">
    <property type="entry name" value="GTP-bd"/>
</dbReference>
<keyword evidence="3" id="KW-0378">Hydrolase</keyword>
<protein>
    <submittedName>
        <fullName evidence="3">P-loop containing nucleoside triphosphate hydrolase protein</fullName>
    </submittedName>
</protein>
<feature type="region of interest" description="Disordered" evidence="1">
    <location>
        <begin position="89"/>
        <end position="120"/>
    </location>
</feature>
<dbReference type="Gene3D" id="3.40.50.300">
    <property type="entry name" value="P-loop containing nucleotide triphosphate hydrolases"/>
    <property type="match status" value="1"/>
</dbReference>
<feature type="region of interest" description="Disordered" evidence="1">
    <location>
        <begin position="1"/>
        <end position="45"/>
    </location>
</feature>
<dbReference type="Proteomes" id="UP000807353">
    <property type="component" value="Unassembled WGS sequence"/>
</dbReference>
<dbReference type="GO" id="GO:0005525">
    <property type="term" value="F:GTP binding"/>
    <property type="evidence" value="ECO:0007669"/>
    <property type="project" value="InterPro"/>
</dbReference>
<dbReference type="AlphaFoldDB" id="A0A9P6CFB4"/>
<name>A0A9P6CFB4_9AGAR</name>
<dbReference type="OrthoDB" id="8954335at2759"/>